<keyword evidence="1" id="KW-1133">Transmembrane helix</keyword>
<feature type="transmembrane region" description="Helical" evidence="1">
    <location>
        <begin position="63"/>
        <end position="83"/>
    </location>
</feature>
<organism evidence="2 3">
    <name type="scientific">Actinophytocola oryzae</name>
    <dbReference type="NCBI Taxonomy" id="502181"/>
    <lineage>
        <taxon>Bacteria</taxon>
        <taxon>Bacillati</taxon>
        <taxon>Actinomycetota</taxon>
        <taxon>Actinomycetes</taxon>
        <taxon>Pseudonocardiales</taxon>
        <taxon>Pseudonocardiaceae</taxon>
    </lineage>
</organism>
<keyword evidence="1" id="KW-0812">Transmembrane</keyword>
<dbReference type="EMBL" id="SOCP01000016">
    <property type="protein sequence ID" value="TDV43112.1"/>
    <property type="molecule type" value="Genomic_DNA"/>
</dbReference>
<sequence length="158" mass="17042">MNNPAPLNIAITVVVLALLLARQLTARPLRDKPTIGVILVVFGLVESARFFTDHHPNVGDVALMVLSLAIGSALAAVRALFTIRIWSQNGRPMRQGNALTAVLWLVSLGQHLLTDQFVMAGAGTATILCYFGVVLIVQRAVLLTRARRTGLRHADVTT</sequence>
<keyword evidence="3" id="KW-1185">Reference proteome</keyword>
<comment type="caution">
    <text evidence="2">The sequence shown here is derived from an EMBL/GenBank/DDBJ whole genome shotgun (WGS) entry which is preliminary data.</text>
</comment>
<keyword evidence="1" id="KW-0472">Membrane</keyword>
<protein>
    <recommendedName>
        <fullName evidence="4">DUF1453 domain-containing protein</fullName>
    </recommendedName>
</protein>
<accession>A0A4R7V3D1</accession>
<dbReference type="OrthoDB" id="4773689at2"/>
<dbReference type="AlphaFoldDB" id="A0A4R7V3D1"/>
<reference evidence="2 3" key="1">
    <citation type="submission" date="2019-03" db="EMBL/GenBank/DDBJ databases">
        <title>Genomic Encyclopedia of Archaeal and Bacterial Type Strains, Phase II (KMG-II): from individual species to whole genera.</title>
        <authorList>
            <person name="Goeker M."/>
        </authorList>
    </citation>
    <scope>NUCLEOTIDE SEQUENCE [LARGE SCALE GENOMIC DNA]</scope>
    <source>
        <strain evidence="2 3">DSM 45499</strain>
    </source>
</reference>
<feature type="transmembrane region" description="Helical" evidence="1">
    <location>
        <begin position="6"/>
        <end position="22"/>
    </location>
</feature>
<proteinExistence type="predicted"/>
<gene>
    <name evidence="2" type="ORF">CLV71_11646</name>
</gene>
<feature type="transmembrane region" description="Helical" evidence="1">
    <location>
        <begin position="34"/>
        <end position="51"/>
    </location>
</feature>
<evidence type="ECO:0000313" key="2">
    <source>
        <dbReference type="EMBL" id="TDV43112.1"/>
    </source>
</evidence>
<dbReference type="RefSeq" id="WP_133907022.1">
    <property type="nucleotide sequence ID" value="NZ_SOCP01000016.1"/>
</dbReference>
<feature type="transmembrane region" description="Helical" evidence="1">
    <location>
        <begin position="119"/>
        <end position="142"/>
    </location>
</feature>
<dbReference type="Proteomes" id="UP000294927">
    <property type="component" value="Unassembled WGS sequence"/>
</dbReference>
<name>A0A4R7V3D1_9PSEU</name>
<evidence type="ECO:0000313" key="3">
    <source>
        <dbReference type="Proteomes" id="UP000294927"/>
    </source>
</evidence>
<evidence type="ECO:0008006" key="4">
    <source>
        <dbReference type="Google" id="ProtNLM"/>
    </source>
</evidence>
<evidence type="ECO:0000256" key="1">
    <source>
        <dbReference type="SAM" id="Phobius"/>
    </source>
</evidence>
<feature type="transmembrane region" description="Helical" evidence="1">
    <location>
        <begin position="95"/>
        <end position="113"/>
    </location>
</feature>